<accession>A0A6V3J1V6</accession>
<reference evidence="10" key="1">
    <citation type="submission" date="2021-01" db="EMBL/GenBank/DDBJ databases">
        <authorList>
            <person name="Corre E."/>
            <person name="Pelletier E."/>
            <person name="Niang G."/>
            <person name="Scheremetjew M."/>
            <person name="Finn R."/>
            <person name="Kale V."/>
            <person name="Holt S."/>
            <person name="Cochrane G."/>
            <person name="Meng A."/>
            <person name="Brown T."/>
            <person name="Cohen L."/>
        </authorList>
    </citation>
    <scope>NUCLEOTIDE SEQUENCE</scope>
    <source>
        <strain evidence="10">CCCM811</strain>
    </source>
</reference>
<gene>
    <name evidence="9" type="ORF">LGLO00237_LOCUS2457</name>
    <name evidence="10" type="ORF">LGLO00237_LOCUS2458</name>
</gene>
<dbReference type="GO" id="GO:0016020">
    <property type="term" value="C:membrane"/>
    <property type="evidence" value="ECO:0007669"/>
    <property type="project" value="UniProtKB-SubCell"/>
</dbReference>
<dbReference type="EMBL" id="HBIV01003571">
    <property type="protein sequence ID" value="CAE0647476.1"/>
    <property type="molecule type" value="Transcribed_RNA"/>
</dbReference>
<feature type="transmembrane region" description="Helical" evidence="7">
    <location>
        <begin position="564"/>
        <end position="587"/>
    </location>
</feature>
<dbReference type="InterPro" id="IPR050726">
    <property type="entry name" value="mGluR"/>
</dbReference>
<feature type="transmembrane region" description="Helical" evidence="7">
    <location>
        <begin position="411"/>
        <end position="430"/>
    </location>
</feature>
<evidence type="ECO:0000313" key="10">
    <source>
        <dbReference type="EMBL" id="CAE0647476.1"/>
    </source>
</evidence>
<dbReference type="PRINTS" id="PR00248">
    <property type="entry name" value="GPCRMGR"/>
</dbReference>
<evidence type="ECO:0000256" key="4">
    <source>
        <dbReference type="ARBA" id="ARBA00023136"/>
    </source>
</evidence>
<name>A0A6V3J1V6_9EUKA</name>
<protein>
    <recommendedName>
        <fullName evidence="8">G-protein coupled receptors family 3 profile domain-containing protein</fullName>
    </recommendedName>
</protein>
<evidence type="ECO:0000259" key="8">
    <source>
        <dbReference type="PROSITE" id="PS50259"/>
    </source>
</evidence>
<evidence type="ECO:0000256" key="6">
    <source>
        <dbReference type="SAM" id="MobiDB-lite"/>
    </source>
</evidence>
<evidence type="ECO:0000256" key="1">
    <source>
        <dbReference type="ARBA" id="ARBA00004141"/>
    </source>
</evidence>
<feature type="transmembrane region" description="Helical" evidence="7">
    <location>
        <begin position="378"/>
        <end position="399"/>
    </location>
</feature>
<keyword evidence="4 7" id="KW-0472">Membrane</keyword>
<keyword evidence="2 7" id="KW-0812">Transmembrane</keyword>
<feature type="region of interest" description="Disordered" evidence="6">
    <location>
        <begin position="652"/>
        <end position="684"/>
    </location>
</feature>
<feature type="domain" description="G-protein coupled receptors family 3 profile" evidence="8">
    <location>
        <begin position="341"/>
        <end position="589"/>
    </location>
</feature>
<evidence type="ECO:0000256" key="3">
    <source>
        <dbReference type="ARBA" id="ARBA00022989"/>
    </source>
</evidence>
<keyword evidence="3 7" id="KW-1133">Transmembrane helix</keyword>
<dbReference type="PANTHER" id="PTHR24060">
    <property type="entry name" value="METABOTROPIC GLUTAMATE RECEPTOR"/>
    <property type="match status" value="1"/>
</dbReference>
<evidence type="ECO:0000256" key="2">
    <source>
        <dbReference type="ARBA" id="ARBA00022692"/>
    </source>
</evidence>
<feature type="transmembrane region" description="Helical" evidence="7">
    <location>
        <begin position="344"/>
        <end position="366"/>
    </location>
</feature>
<keyword evidence="5" id="KW-0325">Glycoprotein</keyword>
<dbReference type="PROSITE" id="PS50259">
    <property type="entry name" value="G_PROTEIN_RECEP_F3_4"/>
    <property type="match status" value="1"/>
</dbReference>
<organism evidence="10">
    <name type="scientific">Lotharella globosa</name>
    <dbReference type="NCBI Taxonomy" id="91324"/>
    <lineage>
        <taxon>Eukaryota</taxon>
        <taxon>Sar</taxon>
        <taxon>Rhizaria</taxon>
        <taxon>Cercozoa</taxon>
        <taxon>Chlorarachniophyceae</taxon>
        <taxon>Lotharella</taxon>
    </lineage>
</organism>
<dbReference type="GO" id="GO:0004930">
    <property type="term" value="F:G protein-coupled receptor activity"/>
    <property type="evidence" value="ECO:0007669"/>
    <property type="project" value="InterPro"/>
</dbReference>
<dbReference type="InterPro" id="IPR017978">
    <property type="entry name" value="GPCR_3_C"/>
</dbReference>
<dbReference type="EMBL" id="HBIV01003570">
    <property type="protein sequence ID" value="CAE0647474.1"/>
    <property type="molecule type" value="Transcribed_RNA"/>
</dbReference>
<dbReference type="Pfam" id="PF00003">
    <property type="entry name" value="7tm_3"/>
    <property type="match status" value="1"/>
</dbReference>
<feature type="transmembrane region" description="Helical" evidence="7">
    <location>
        <begin position="501"/>
        <end position="520"/>
    </location>
</feature>
<feature type="compositionally biased region" description="Polar residues" evidence="6">
    <location>
        <begin position="652"/>
        <end position="666"/>
    </location>
</feature>
<evidence type="ECO:0000256" key="5">
    <source>
        <dbReference type="ARBA" id="ARBA00023180"/>
    </source>
</evidence>
<feature type="transmembrane region" description="Helical" evidence="7">
    <location>
        <begin position="450"/>
        <end position="469"/>
    </location>
</feature>
<dbReference type="PRINTS" id="PR01176">
    <property type="entry name" value="GABABRECEPTR"/>
</dbReference>
<dbReference type="InterPro" id="IPR000337">
    <property type="entry name" value="GPCR_3"/>
</dbReference>
<comment type="subcellular location">
    <subcellularLocation>
        <location evidence="1">Membrane</location>
        <topology evidence="1">Multi-pass membrane protein</topology>
    </subcellularLocation>
</comment>
<evidence type="ECO:0000256" key="7">
    <source>
        <dbReference type="SAM" id="Phobius"/>
    </source>
</evidence>
<sequence>MGYNVSYNCQGSANGAAERVARGETDMMIDYPYNQLVNEITPYIYSEEIIDAGPMGYSAQSGFYIPEYTKTYLNALSFGGESARFKQYVLDTFDNWVVFTFPEVVELFAKQNETSIVQGLYQEANFTPPWCNQWNATGHGNNCIDIKSEQVQLDKGVPQQMIMNLKLNMTMSWWGNEGWTNIAQRKVTAGQPFIMKTGYVPSGIFGPSAPKVQRIMFPQYTEECYSNNTASLRGIGSINCDFPVINLRKIATPRIVEPAPNTPMSDWARFFRRLSVSISLLDQLWVSSYTPNYYYSQGVASPNPYSAACDFVRRNSTLWRTWVQNTYTPAERVTWELGTSQTQVMIAFAVIGLVIITGTALLLFLYRDHQVIKGISKVYSLATLVGLAVVVASSLLFTIRNPNSTACSAQLWITPLGLALALGAVAAKTYRIYVIFQGQITTPAMLTDLYLVRIAILPVLVIFITLVVIEAMASPQPEDVVVTTDNKITTYPVCEFNETTYYILVAELTFLVIVITKLAYDARNAPEQFNEAKELGLSMYTFVLAGLVGVPLIAYLRNRNEFDTYYLLIGLFLCLPAVIVTLSLFAVRLNFAVRGFEFEKSRYSANSHVASSHDSKLAGPGSYAASRGSHAVRIASAVAKLPDKVTTVKVEQQGHSRVQSASSSPATHKGALRLGPLKEEPAVV</sequence>
<dbReference type="AlphaFoldDB" id="A0A6V3J1V6"/>
<evidence type="ECO:0000313" key="9">
    <source>
        <dbReference type="EMBL" id="CAE0647474.1"/>
    </source>
</evidence>
<proteinExistence type="predicted"/>
<feature type="transmembrane region" description="Helical" evidence="7">
    <location>
        <begin position="540"/>
        <end position="558"/>
    </location>
</feature>